<dbReference type="InterPro" id="IPR029052">
    <property type="entry name" value="Metallo-depent_PP-like"/>
</dbReference>
<dbReference type="Pfam" id="PF00149">
    <property type="entry name" value="Metallophos"/>
    <property type="match status" value="1"/>
</dbReference>
<dbReference type="Gene3D" id="3.60.21.10">
    <property type="match status" value="1"/>
</dbReference>
<organism evidence="4 5">
    <name type="scientific">Halobacteriovorax marinus</name>
    <dbReference type="NCBI Taxonomy" id="97084"/>
    <lineage>
        <taxon>Bacteria</taxon>
        <taxon>Pseudomonadati</taxon>
        <taxon>Bdellovibrionota</taxon>
        <taxon>Bacteriovoracia</taxon>
        <taxon>Bacteriovoracales</taxon>
        <taxon>Halobacteriovoraceae</taxon>
        <taxon>Halobacteriovorax</taxon>
    </lineage>
</organism>
<dbReference type="Proteomes" id="UP000196531">
    <property type="component" value="Unassembled WGS sequence"/>
</dbReference>
<gene>
    <name evidence="4" type="ORF">A9Q84_17855</name>
</gene>
<dbReference type="PRINTS" id="PR01607">
    <property type="entry name" value="APYRASEFAMLY"/>
</dbReference>
<keyword evidence="2" id="KW-0547">Nucleotide-binding</keyword>
<dbReference type="AlphaFoldDB" id="A0A1Y5F8Q1"/>
<sequence>MRFWFLIILFVSLPSFSKSLTVLHTNDLHSRFLGGTDYQEGGEFKKLGHYSKLSHLIKETKSKLKDQPSLLVDGGDFYSGSLFHILGPREKITFNPEIDFFLYNNYDATTLGNHEFDANEVGLSNMLSKLKKRKSTFRIVSTNAVISKKSKLYSFKEEVIVKSLVKTLKNDTKVGILGLLGPDGSRVSRSGRSELTFKGYNETKDKTNWDELIFELHREIKKLKKVGVDFIVLLMHGGAPEDIKIATNVDGIDLIVAGHTHEVYVRPIRVKDTYIVQAGSYAQFLGKVVLVKEKGKLTLGNEDFIQRVLPTTPSDPIFDKRVEKYLEKINELISGSGKVATDKIFTASESYSHSGEGSLLYGTKVVTAIRSNLNKSRKDKIDLYFSSKALVREGMLKNKSYNLLELFQILPIGMDANFNPGSPVVSFYLSKDEVMRLISFLELYSKFSPLFTPIYADNISFEVRNWGIPFINRVHSLKMNGIPFEKWPELIHVGTNSYVGSYLDKVGSMSYGLIEFIAKDRTGNPILEIPMSKFSEFHFFSRELEERGAL</sequence>
<dbReference type="InterPro" id="IPR006146">
    <property type="entry name" value="5'-Nucleotdase_CS"/>
</dbReference>
<feature type="domain" description="Calcineurin-like phosphoesterase" evidence="3">
    <location>
        <begin position="21"/>
        <end position="262"/>
    </location>
</feature>
<dbReference type="SUPFAM" id="SSF56300">
    <property type="entry name" value="Metallo-dependent phosphatases"/>
    <property type="match status" value="1"/>
</dbReference>
<evidence type="ECO:0000313" key="4">
    <source>
        <dbReference type="EMBL" id="OUR94167.1"/>
    </source>
</evidence>
<dbReference type="PANTHER" id="PTHR11575:SF24">
    <property type="entry name" value="5'-NUCLEOTIDASE"/>
    <property type="match status" value="1"/>
</dbReference>
<dbReference type="PANTHER" id="PTHR11575">
    <property type="entry name" value="5'-NUCLEOTIDASE-RELATED"/>
    <property type="match status" value="1"/>
</dbReference>
<dbReference type="EMBL" id="MAAO01000011">
    <property type="protein sequence ID" value="OUR94167.1"/>
    <property type="molecule type" value="Genomic_DNA"/>
</dbReference>
<dbReference type="GO" id="GO:0016788">
    <property type="term" value="F:hydrolase activity, acting on ester bonds"/>
    <property type="evidence" value="ECO:0007669"/>
    <property type="project" value="InterPro"/>
</dbReference>
<dbReference type="PROSITE" id="PS00785">
    <property type="entry name" value="5_NUCLEOTIDASE_1"/>
    <property type="match status" value="1"/>
</dbReference>
<name>A0A1Y5F8Q1_9BACT</name>
<dbReference type="GO" id="GO:0046872">
    <property type="term" value="F:metal ion binding"/>
    <property type="evidence" value="ECO:0007669"/>
    <property type="project" value="InterPro"/>
</dbReference>
<reference evidence="5" key="1">
    <citation type="journal article" date="2017" name="Proc. Natl. Acad. Sci. U.S.A.">
        <title>Simulation of Deepwater Horizon oil plume reveals substrate specialization within a complex community of hydrocarbon-degraders.</title>
        <authorList>
            <person name="Hu P."/>
            <person name="Dubinsky E.A."/>
            <person name="Probst A.J."/>
            <person name="Wang J."/>
            <person name="Sieber C.M.K."/>
            <person name="Tom L.M."/>
            <person name="Gardinali P."/>
            <person name="Banfield J.F."/>
            <person name="Atlas R.M."/>
            <person name="Andersen G.L."/>
        </authorList>
    </citation>
    <scope>NUCLEOTIDE SEQUENCE [LARGE SCALE GENOMIC DNA]</scope>
</reference>
<accession>A0A1Y5F8Q1</accession>
<dbReference type="InterPro" id="IPR006179">
    <property type="entry name" value="5_nucleotidase/apyrase"/>
</dbReference>
<dbReference type="GO" id="GO:0009166">
    <property type="term" value="P:nucleotide catabolic process"/>
    <property type="evidence" value="ECO:0007669"/>
    <property type="project" value="InterPro"/>
</dbReference>
<protein>
    <recommendedName>
        <fullName evidence="3">Calcineurin-like phosphoesterase domain-containing protein</fullName>
    </recommendedName>
</protein>
<comment type="caution">
    <text evidence="4">The sequence shown here is derived from an EMBL/GenBank/DDBJ whole genome shotgun (WGS) entry which is preliminary data.</text>
</comment>
<dbReference type="PROSITE" id="PS00786">
    <property type="entry name" value="5_NUCLEOTIDASE_2"/>
    <property type="match status" value="1"/>
</dbReference>
<dbReference type="GO" id="GO:0000166">
    <property type="term" value="F:nucleotide binding"/>
    <property type="evidence" value="ECO:0007669"/>
    <property type="project" value="UniProtKB-KW"/>
</dbReference>
<proteinExistence type="inferred from homology"/>
<comment type="similarity">
    <text evidence="1 2">Belongs to the 5'-nucleotidase family.</text>
</comment>
<evidence type="ECO:0000313" key="5">
    <source>
        <dbReference type="Proteomes" id="UP000196531"/>
    </source>
</evidence>
<feature type="chain" id="PRO_5011831191" description="Calcineurin-like phosphoesterase domain-containing protein" evidence="2">
    <location>
        <begin position="18"/>
        <end position="550"/>
    </location>
</feature>
<keyword evidence="2" id="KW-0732">Signal</keyword>
<evidence type="ECO:0000256" key="2">
    <source>
        <dbReference type="RuleBase" id="RU362119"/>
    </source>
</evidence>
<evidence type="ECO:0000256" key="1">
    <source>
        <dbReference type="ARBA" id="ARBA00006654"/>
    </source>
</evidence>
<dbReference type="CDD" id="cd00845">
    <property type="entry name" value="MPP_UshA_N_like"/>
    <property type="match status" value="1"/>
</dbReference>
<keyword evidence="2" id="KW-0378">Hydrolase</keyword>
<feature type="signal peptide" evidence="2">
    <location>
        <begin position="1"/>
        <end position="17"/>
    </location>
</feature>
<dbReference type="InterPro" id="IPR004843">
    <property type="entry name" value="Calcineurin-like_PHP"/>
</dbReference>
<evidence type="ECO:0000259" key="3">
    <source>
        <dbReference type="Pfam" id="PF00149"/>
    </source>
</evidence>